<evidence type="ECO:0000256" key="7">
    <source>
        <dbReference type="SAM" id="Phobius"/>
    </source>
</evidence>
<evidence type="ECO:0000256" key="3">
    <source>
        <dbReference type="ARBA" id="ARBA00022475"/>
    </source>
</evidence>
<sequence length="394" mass="42491">MAQILSASTMLVLTALLPASPLATYGYALSLSSLASSFATLRLEQAILVARSDAESDDLAWGALVSALILAAAIVLLDQAGAFGSQAGSYTAGAISAFAMSAVNISQQVLIRRDRSGYAGRIAVFRSFTVSACVIGFAWLGSRANANAVLLGLSIASGMVAAGCLLEVMRITGARPSFGSIRAAARVYSDVWMSYLGQSILSGISLNAPYFAIFHFAEPRYAAAYLLADRVVRMPVTLLSNSVRSHLTHQFRLLIERRQAHVGRGILRKWSVSLAAMGWAVLLLGGLALWMFGMHLSEEKWRQAGMAVMVMSAWGGSVISNPPASATLTAYRKTGYIFRMQAAELLLRVVIIAATALYLFDDEFYFGLFLIFTPGIIYNFLLWHKASQAWKITC</sequence>
<feature type="transmembrane region" description="Helical" evidence="7">
    <location>
        <begin position="122"/>
        <end position="142"/>
    </location>
</feature>
<reference evidence="8" key="1">
    <citation type="submission" date="2024-06" db="EMBL/GenBank/DDBJ databases">
        <authorList>
            <person name="Sun Y."/>
        </authorList>
    </citation>
    <scope>NUCLEOTIDE SEQUENCE</scope>
    <source>
        <strain evidence="8">IGA1.0</strain>
    </source>
</reference>
<proteinExistence type="inferred from homology"/>
<organism evidence="8">
    <name type="scientific">Rhodanobacter sp. IGA1.0</name>
    <dbReference type="NCBI Taxonomy" id="3158582"/>
    <lineage>
        <taxon>Bacteria</taxon>
        <taxon>Pseudomonadati</taxon>
        <taxon>Pseudomonadota</taxon>
        <taxon>Gammaproteobacteria</taxon>
        <taxon>Lysobacterales</taxon>
        <taxon>Rhodanobacteraceae</taxon>
        <taxon>Rhodanobacter</taxon>
    </lineage>
</organism>
<feature type="transmembrane region" description="Helical" evidence="7">
    <location>
        <begin position="148"/>
        <end position="168"/>
    </location>
</feature>
<feature type="transmembrane region" description="Helical" evidence="7">
    <location>
        <begin position="364"/>
        <end position="383"/>
    </location>
</feature>
<protein>
    <recommendedName>
        <fullName evidence="9">Lipopolysaccharide biosynthesis protein</fullName>
    </recommendedName>
</protein>
<keyword evidence="3" id="KW-1003">Cell membrane</keyword>
<feature type="transmembrane region" description="Helical" evidence="7">
    <location>
        <begin position="304"/>
        <end position="324"/>
    </location>
</feature>
<evidence type="ECO:0000256" key="4">
    <source>
        <dbReference type="ARBA" id="ARBA00022692"/>
    </source>
</evidence>
<dbReference type="PANTHER" id="PTHR30250:SF10">
    <property type="entry name" value="LIPOPOLYSACCHARIDE BIOSYNTHESIS PROTEIN WZXC"/>
    <property type="match status" value="1"/>
</dbReference>
<evidence type="ECO:0000256" key="1">
    <source>
        <dbReference type="ARBA" id="ARBA00004651"/>
    </source>
</evidence>
<accession>A0AAU7QPL0</accession>
<dbReference type="GO" id="GO:0005886">
    <property type="term" value="C:plasma membrane"/>
    <property type="evidence" value="ECO:0007669"/>
    <property type="project" value="UniProtKB-SubCell"/>
</dbReference>
<evidence type="ECO:0000256" key="5">
    <source>
        <dbReference type="ARBA" id="ARBA00022989"/>
    </source>
</evidence>
<dbReference type="EMBL" id="CP157948">
    <property type="protein sequence ID" value="XBS90668.1"/>
    <property type="molecule type" value="Genomic_DNA"/>
</dbReference>
<evidence type="ECO:0000256" key="2">
    <source>
        <dbReference type="ARBA" id="ARBA00007430"/>
    </source>
</evidence>
<gene>
    <name evidence="8" type="ORF">ABNK63_03225</name>
</gene>
<dbReference type="InterPro" id="IPR050833">
    <property type="entry name" value="Poly_Biosynth_Transport"/>
</dbReference>
<comment type="subcellular location">
    <subcellularLocation>
        <location evidence="1">Cell membrane</location>
        <topology evidence="1">Multi-pass membrane protein</topology>
    </subcellularLocation>
</comment>
<dbReference type="AlphaFoldDB" id="A0AAU7QPL0"/>
<keyword evidence="5 7" id="KW-1133">Transmembrane helix</keyword>
<dbReference type="PANTHER" id="PTHR30250">
    <property type="entry name" value="PST FAMILY PREDICTED COLANIC ACID TRANSPORTER"/>
    <property type="match status" value="1"/>
</dbReference>
<name>A0AAU7QPL0_9GAMM</name>
<evidence type="ECO:0008006" key="9">
    <source>
        <dbReference type="Google" id="ProtNLM"/>
    </source>
</evidence>
<feature type="transmembrane region" description="Helical" evidence="7">
    <location>
        <begin position="59"/>
        <end position="77"/>
    </location>
</feature>
<feature type="transmembrane region" description="Helical" evidence="7">
    <location>
        <begin position="336"/>
        <end position="358"/>
    </location>
</feature>
<feature type="transmembrane region" description="Helical" evidence="7">
    <location>
        <begin position="272"/>
        <end position="292"/>
    </location>
</feature>
<keyword evidence="4 7" id="KW-0812">Transmembrane</keyword>
<dbReference type="RefSeq" id="WP_350016674.1">
    <property type="nucleotide sequence ID" value="NZ_CP157948.1"/>
</dbReference>
<evidence type="ECO:0000256" key="6">
    <source>
        <dbReference type="ARBA" id="ARBA00023136"/>
    </source>
</evidence>
<comment type="similarity">
    <text evidence="2">Belongs to the polysaccharide synthase family.</text>
</comment>
<evidence type="ECO:0000313" key="8">
    <source>
        <dbReference type="EMBL" id="XBS90668.1"/>
    </source>
</evidence>
<keyword evidence="6 7" id="KW-0472">Membrane</keyword>